<feature type="compositionally biased region" description="Polar residues" evidence="1">
    <location>
        <begin position="1"/>
        <end position="14"/>
    </location>
</feature>
<name>A0ABR1STS3_9PEZI</name>
<feature type="transmembrane region" description="Helical" evidence="2">
    <location>
        <begin position="77"/>
        <end position="100"/>
    </location>
</feature>
<evidence type="ECO:0000313" key="3">
    <source>
        <dbReference type="EMBL" id="KAK8037704.1"/>
    </source>
</evidence>
<accession>A0ABR1STS3</accession>
<keyword evidence="2" id="KW-0472">Membrane</keyword>
<keyword evidence="2" id="KW-0812">Transmembrane</keyword>
<gene>
    <name evidence="3" type="ORF">PG991_001050</name>
</gene>
<comment type="caution">
    <text evidence="3">The sequence shown here is derived from an EMBL/GenBank/DDBJ whole genome shotgun (WGS) entry which is preliminary data.</text>
</comment>
<keyword evidence="4" id="KW-1185">Reference proteome</keyword>
<dbReference type="EMBL" id="JAQQWI010000002">
    <property type="protein sequence ID" value="KAK8037704.1"/>
    <property type="molecule type" value="Genomic_DNA"/>
</dbReference>
<reference evidence="3 4" key="1">
    <citation type="submission" date="2023-01" db="EMBL/GenBank/DDBJ databases">
        <title>Analysis of 21 Apiospora genomes using comparative genomics revels a genus with tremendous synthesis potential of carbohydrate active enzymes and secondary metabolites.</title>
        <authorList>
            <person name="Sorensen T."/>
        </authorList>
    </citation>
    <scope>NUCLEOTIDE SEQUENCE [LARGE SCALE GENOMIC DNA]</scope>
    <source>
        <strain evidence="3 4">CBS 20057</strain>
    </source>
</reference>
<proteinExistence type="predicted"/>
<keyword evidence="2" id="KW-1133">Transmembrane helix</keyword>
<evidence type="ECO:0000256" key="2">
    <source>
        <dbReference type="SAM" id="Phobius"/>
    </source>
</evidence>
<organism evidence="3 4">
    <name type="scientific">Apiospora marii</name>
    <dbReference type="NCBI Taxonomy" id="335849"/>
    <lineage>
        <taxon>Eukaryota</taxon>
        <taxon>Fungi</taxon>
        <taxon>Dikarya</taxon>
        <taxon>Ascomycota</taxon>
        <taxon>Pezizomycotina</taxon>
        <taxon>Sordariomycetes</taxon>
        <taxon>Xylariomycetidae</taxon>
        <taxon>Amphisphaeriales</taxon>
        <taxon>Apiosporaceae</taxon>
        <taxon>Apiospora</taxon>
    </lineage>
</organism>
<protein>
    <submittedName>
        <fullName evidence="3">Uncharacterized protein</fullName>
    </submittedName>
</protein>
<evidence type="ECO:0000313" key="4">
    <source>
        <dbReference type="Proteomes" id="UP001396898"/>
    </source>
</evidence>
<feature type="region of interest" description="Disordered" evidence="1">
    <location>
        <begin position="1"/>
        <end position="23"/>
    </location>
</feature>
<feature type="region of interest" description="Disordered" evidence="1">
    <location>
        <begin position="110"/>
        <end position="132"/>
    </location>
</feature>
<sequence>MCCAPSNATSTGTDCGNPPGESFQAPAPEKLASYFSIPTSGYTQSIPTPTPSSSPSTFVSLTSNICTPPETHLTAGASAGIGAGAGLGTVLVGLVILFLISNRYRRRIGSVTGGGATRRNEGRAKSQQEQVDGDHTLGWSAKSKQASHEKGLLVLFALSR</sequence>
<evidence type="ECO:0000256" key="1">
    <source>
        <dbReference type="SAM" id="MobiDB-lite"/>
    </source>
</evidence>
<dbReference type="Proteomes" id="UP001396898">
    <property type="component" value="Unassembled WGS sequence"/>
</dbReference>